<evidence type="ECO:0000256" key="2">
    <source>
        <dbReference type="ARBA" id="ARBA00023125"/>
    </source>
</evidence>
<dbReference type="SUPFAM" id="SSF46785">
    <property type="entry name" value="Winged helix' DNA-binding domain"/>
    <property type="match status" value="1"/>
</dbReference>
<keyword evidence="1" id="KW-0805">Transcription regulation</keyword>
<evidence type="ECO:0000256" key="1">
    <source>
        <dbReference type="ARBA" id="ARBA00023015"/>
    </source>
</evidence>
<dbReference type="AlphaFoldDB" id="A0A0K2SHI5"/>
<dbReference type="CDD" id="cd07377">
    <property type="entry name" value="WHTH_GntR"/>
    <property type="match status" value="1"/>
</dbReference>
<name>A0A0K2SHI5_LIMPI</name>
<gene>
    <name evidence="6" type="ORF">LIP_0698</name>
</gene>
<dbReference type="OrthoDB" id="9815017at2"/>
<dbReference type="STRING" id="1555112.LIP_0698"/>
<dbReference type="Proteomes" id="UP000065807">
    <property type="component" value="Chromosome"/>
</dbReference>
<protein>
    <submittedName>
        <fullName evidence="6">GntR family transcriptional regulator</fullName>
    </submittedName>
</protein>
<organism evidence="6 7">
    <name type="scientific">Limnochorda pilosa</name>
    <dbReference type="NCBI Taxonomy" id="1555112"/>
    <lineage>
        <taxon>Bacteria</taxon>
        <taxon>Bacillati</taxon>
        <taxon>Bacillota</taxon>
        <taxon>Limnochordia</taxon>
        <taxon>Limnochordales</taxon>
        <taxon>Limnochordaceae</taxon>
        <taxon>Limnochorda</taxon>
    </lineage>
</organism>
<feature type="domain" description="HTH gntR-type" evidence="5">
    <location>
        <begin position="35"/>
        <end position="103"/>
    </location>
</feature>
<evidence type="ECO:0000259" key="5">
    <source>
        <dbReference type="PROSITE" id="PS50949"/>
    </source>
</evidence>
<keyword evidence="7" id="KW-1185">Reference proteome</keyword>
<dbReference type="PANTHER" id="PTHR44846">
    <property type="entry name" value="MANNOSYL-D-GLYCERATE TRANSPORT/METABOLISM SYSTEM REPRESSOR MNGR-RELATED"/>
    <property type="match status" value="1"/>
</dbReference>
<dbReference type="InterPro" id="IPR011663">
    <property type="entry name" value="UTRA"/>
</dbReference>
<dbReference type="Gene3D" id="3.40.1410.10">
    <property type="entry name" value="Chorismate lyase-like"/>
    <property type="match status" value="1"/>
</dbReference>
<dbReference type="Gene3D" id="1.10.10.10">
    <property type="entry name" value="Winged helix-like DNA-binding domain superfamily/Winged helix DNA-binding domain"/>
    <property type="match status" value="1"/>
</dbReference>
<dbReference type="RefSeq" id="WP_068134286.1">
    <property type="nucleotide sequence ID" value="NZ_AP014924.1"/>
</dbReference>
<evidence type="ECO:0000313" key="7">
    <source>
        <dbReference type="Proteomes" id="UP000065807"/>
    </source>
</evidence>
<dbReference type="InterPro" id="IPR028978">
    <property type="entry name" value="Chorismate_lyase_/UTRA_dom_sf"/>
</dbReference>
<evidence type="ECO:0000256" key="4">
    <source>
        <dbReference type="SAM" id="MobiDB-lite"/>
    </source>
</evidence>
<dbReference type="Pfam" id="PF00392">
    <property type="entry name" value="GntR"/>
    <property type="match status" value="1"/>
</dbReference>
<sequence length="275" mass="29385">MTSPGGRGRSAATPGSRRGEARLPEGTLLARGGAVPLHHQLRLALQRLIEEGVWKPNERLPGERALTQRFGLSRATVRQALQEMTAAGLLVKRHGSGTYVAPRRLEETLAVLKGFAEELVDQGLAPRVRVVRAGPVGAAPEVAKALGVPAGASVVEVSRIVQVEGVALLADDSFLPQAVGELVLMAGPGRSIYATLDLLGHPPAEGEQTIASAPADERDARRLGLRPGEPVLVARRVTRLADGTPVEYRRAVYRAERYQYRVRLHRAAAPEQGSA</sequence>
<dbReference type="SMART" id="SM00866">
    <property type="entry name" value="UTRA"/>
    <property type="match status" value="1"/>
</dbReference>
<dbReference type="SMART" id="SM00345">
    <property type="entry name" value="HTH_GNTR"/>
    <property type="match status" value="1"/>
</dbReference>
<keyword evidence="2" id="KW-0238">DNA-binding</keyword>
<proteinExistence type="predicted"/>
<dbReference type="PRINTS" id="PR00035">
    <property type="entry name" value="HTHGNTR"/>
</dbReference>
<reference evidence="7" key="1">
    <citation type="submission" date="2015-07" db="EMBL/GenBank/DDBJ databases">
        <title>Complete genome sequence and phylogenetic analysis of Limnochorda pilosa.</title>
        <authorList>
            <person name="Watanabe M."/>
            <person name="Kojima H."/>
            <person name="Fukui M."/>
        </authorList>
    </citation>
    <scope>NUCLEOTIDE SEQUENCE [LARGE SCALE GENOMIC DNA]</scope>
    <source>
        <strain evidence="7">HC45</strain>
    </source>
</reference>
<dbReference type="InterPro" id="IPR036390">
    <property type="entry name" value="WH_DNA-bd_sf"/>
</dbReference>
<dbReference type="KEGG" id="lpil:LIP_0698"/>
<dbReference type="PATRIC" id="fig|1555112.3.peg.728"/>
<dbReference type="Pfam" id="PF07702">
    <property type="entry name" value="UTRA"/>
    <property type="match status" value="1"/>
</dbReference>
<dbReference type="GO" id="GO:0003700">
    <property type="term" value="F:DNA-binding transcription factor activity"/>
    <property type="evidence" value="ECO:0007669"/>
    <property type="project" value="InterPro"/>
</dbReference>
<reference evidence="7" key="2">
    <citation type="journal article" date="2016" name="Int. J. Syst. Evol. Microbiol.">
        <title>Complete genome sequence and cell structure of Limnochorda pilosa, a Gram-negative spore-former within the phylum Firmicutes.</title>
        <authorList>
            <person name="Watanabe M."/>
            <person name="Kojima H."/>
            <person name="Fukui M."/>
        </authorList>
    </citation>
    <scope>NUCLEOTIDE SEQUENCE [LARGE SCALE GENOMIC DNA]</scope>
    <source>
        <strain evidence="7">HC45</strain>
    </source>
</reference>
<dbReference type="InterPro" id="IPR036388">
    <property type="entry name" value="WH-like_DNA-bd_sf"/>
</dbReference>
<evidence type="ECO:0000313" key="6">
    <source>
        <dbReference type="EMBL" id="BAS26555.1"/>
    </source>
</evidence>
<dbReference type="InterPro" id="IPR000524">
    <property type="entry name" value="Tscrpt_reg_HTH_GntR"/>
</dbReference>
<dbReference type="PANTHER" id="PTHR44846:SF1">
    <property type="entry name" value="MANNOSYL-D-GLYCERATE TRANSPORT_METABOLISM SYSTEM REPRESSOR MNGR-RELATED"/>
    <property type="match status" value="1"/>
</dbReference>
<keyword evidence="3" id="KW-0804">Transcription</keyword>
<evidence type="ECO:0000256" key="3">
    <source>
        <dbReference type="ARBA" id="ARBA00023163"/>
    </source>
</evidence>
<dbReference type="InterPro" id="IPR050679">
    <property type="entry name" value="Bact_HTH_transcr_reg"/>
</dbReference>
<accession>A0A0K2SHI5</accession>
<feature type="region of interest" description="Disordered" evidence="4">
    <location>
        <begin position="1"/>
        <end position="23"/>
    </location>
</feature>
<dbReference type="SUPFAM" id="SSF64288">
    <property type="entry name" value="Chorismate lyase-like"/>
    <property type="match status" value="1"/>
</dbReference>
<dbReference type="GO" id="GO:0003677">
    <property type="term" value="F:DNA binding"/>
    <property type="evidence" value="ECO:0007669"/>
    <property type="project" value="UniProtKB-KW"/>
</dbReference>
<dbReference type="PROSITE" id="PS50949">
    <property type="entry name" value="HTH_GNTR"/>
    <property type="match status" value="1"/>
</dbReference>
<dbReference type="GO" id="GO:0045892">
    <property type="term" value="P:negative regulation of DNA-templated transcription"/>
    <property type="evidence" value="ECO:0007669"/>
    <property type="project" value="TreeGrafter"/>
</dbReference>
<dbReference type="EMBL" id="AP014924">
    <property type="protein sequence ID" value="BAS26555.1"/>
    <property type="molecule type" value="Genomic_DNA"/>
</dbReference>